<dbReference type="Proteomes" id="UP001528912">
    <property type="component" value="Unassembled WGS sequence"/>
</dbReference>
<dbReference type="InterPro" id="IPR018713">
    <property type="entry name" value="MPAB/Lcp_cat_dom"/>
</dbReference>
<comment type="caution">
    <text evidence="2">The sequence shown here is derived from an EMBL/GenBank/DDBJ whole genome shotgun (WGS) entry which is preliminary data.</text>
</comment>
<dbReference type="RefSeq" id="WP_277191445.1">
    <property type="nucleotide sequence ID" value="NZ_JAROAV010000021.1"/>
</dbReference>
<proteinExistence type="predicted"/>
<keyword evidence="3" id="KW-1185">Reference proteome</keyword>
<reference evidence="2 3" key="1">
    <citation type="submission" date="2023-03" db="EMBL/GenBank/DDBJ databases">
        <title>YIM 133296 draft genome.</title>
        <authorList>
            <person name="Xiong L."/>
        </authorList>
    </citation>
    <scope>NUCLEOTIDE SEQUENCE [LARGE SCALE GENOMIC DNA]</scope>
    <source>
        <strain evidence="2 3">YIM 133296</strain>
    </source>
</reference>
<sequence>MTANLLLSPPAPLRKAHDVLRHRAAMALQGRVAGDDAVGRADRIWGTPGDRWFTPQDPVWRVHHDAAMFVGGLRALLVQALHPLALAGVTDHSGYRGDPWGRLQRTSNFISTTTFGTVEDAERLIARVRGIHQRIRGTTTDGRAYHAADPHLLGWVHAAEAESFLATYQAYGPRPLTTEEADTYVAQIGSVAARVGVVDPPRTVADLRRVLMSYDGELEGSPLARSTARFVMLEPPMSVAARPAYALLVSGAVATLPDRYRELLGISLPPGGLRVLDAGGRLAASGVRWMLNDPPVRRARSLRA</sequence>
<feature type="domain" description="ER-bound oxygenase mpaB/mpaB'/Rubber oxygenase catalytic" evidence="1">
    <location>
        <begin position="60"/>
        <end position="283"/>
    </location>
</feature>
<evidence type="ECO:0000313" key="2">
    <source>
        <dbReference type="EMBL" id="MDF8263797.1"/>
    </source>
</evidence>
<name>A0ABT6C4I7_9MICO</name>
<dbReference type="PANTHER" id="PTHR36151">
    <property type="entry name" value="BLR2777 PROTEIN"/>
    <property type="match status" value="1"/>
</dbReference>
<accession>A0ABT6C4I7</accession>
<dbReference type="EMBL" id="JAROAV010000021">
    <property type="protein sequence ID" value="MDF8263797.1"/>
    <property type="molecule type" value="Genomic_DNA"/>
</dbReference>
<dbReference type="PANTHER" id="PTHR36151:SF3">
    <property type="entry name" value="ER-BOUND OXYGENASE MPAB_MPAB'_RUBBER OXYGENASE CATALYTIC DOMAIN-CONTAINING PROTEIN"/>
    <property type="match status" value="1"/>
</dbReference>
<organism evidence="2 3">
    <name type="scientific">Luteipulveratus flavus</name>
    <dbReference type="NCBI Taxonomy" id="3031728"/>
    <lineage>
        <taxon>Bacteria</taxon>
        <taxon>Bacillati</taxon>
        <taxon>Actinomycetota</taxon>
        <taxon>Actinomycetes</taxon>
        <taxon>Micrococcales</taxon>
        <taxon>Dermacoccaceae</taxon>
        <taxon>Luteipulveratus</taxon>
    </lineage>
</organism>
<evidence type="ECO:0000259" key="1">
    <source>
        <dbReference type="Pfam" id="PF09995"/>
    </source>
</evidence>
<gene>
    <name evidence="2" type="ORF">P4R38_06035</name>
</gene>
<protein>
    <submittedName>
        <fullName evidence="2">Oxygenase MpaB family protein</fullName>
    </submittedName>
</protein>
<dbReference type="Pfam" id="PF09995">
    <property type="entry name" value="MPAB_Lcp_cat"/>
    <property type="match status" value="1"/>
</dbReference>
<evidence type="ECO:0000313" key="3">
    <source>
        <dbReference type="Proteomes" id="UP001528912"/>
    </source>
</evidence>